<dbReference type="Pfam" id="PF13410">
    <property type="entry name" value="GST_C_2"/>
    <property type="match status" value="1"/>
</dbReference>
<dbReference type="Proteomes" id="UP000250140">
    <property type="component" value="Unassembled WGS sequence"/>
</dbReference>
<evidence type="ECO:0000256" key="1">
    <source>
        <dbReference type="ARBA" id="ARBA00023002"/>
    </source>
</evidence>
<accession>A0A8E2ERK3</accession>
<dbReference type="EMBL" id="KV750762">
    <property type="protein sequence ID" value="OCL03326.1"/>
    <property type="molecule type" value="Genomic_DNA"/>
</dbReference>
<evidence type="ECO:0000259" key="3">
    <source>
        <dbReference type="PROSITE" id="PS50405"/>
    </source>
</evidence>
<keyword evidence="4" id="KW-0808">Transferase</keyword>
<dbReference type="InterPro" id="IPR040079">
    <property type="entry name" value="Glutathione_S-Trfase"/>
</dbReference>
<feature type="domain" description="GST N-terminal" evidence="2">
    <location>
        <begin position="32"/>
        <end position="110"/>
    </location>
</feature>
<dbReference type="GO" id="GO:0045174">
    <property type="term" value="F:glutathione dehydrogenase (ascorbate) activity"/>
    <property type="evidence" value="ECO:0007669"/>
    <property type="project" value="UniProtKB-ARBA"/>
</dbReference>
<name>A0A8E2ERK3_9PEZI</name>
<dbReference type="PROSITE" id="PS50405">
    <property type="entry name" value="GST_CTER"/>
    <property type="match status" value="1"/>
</dbReference>
<dbReference type="GO" id="GO:0005737">
    <property type="term" value="C:cytoplasm"/>
    <property type="evidence" value="ECO:0007669"/>
    <property type="project" value="InterPro"/>
</dbReference>
<dbReference type="PROSITE" id="PS50404">
    <property type="entry name" value="GST_NTER"/>
    <property type="match status" value="1"/>
</dbReference>
<gene>
    <name evidence="4" type="ORF">AOQ84DRAFT_347876</name>
</gene>
<reference evidence="4 5" key="1">
    <citation type="journal article" date="2016" name="Nat. Commun.">
        <title>Ectomycorrhizal ecology is imprinted in the genome of the dominant symbiotic fungus Cenococcum geophilum.</title>
        <authorList>
            <consortium name="DOE Joint Genome Institute"/>
            <person name="Peter M."/>
            <person name="Kohler A."/>
            <person name="Ohm R.A."/>
            <person name="Kuo A."/>
            <person name="Krutzmann J."/>
            <person name="Morin E."/>
            <person name="Arend M."/>
            <person name="Barry K.W."/>
            <person name="Binder M."/>
            <person name="Choi C."/>
            <person name="Clum A."/>
            <person name="Copeland A."/>
            <person name="Grisel N."/>
            <person name="Haridas S."/>
            <person name="Kipfer T."/>
            <person name="LaButti K."/>
            <person name="Lindquist E."/>
            <person name="Lipzen A."/>
            <person name="Maire R."/>
            <person name="Meier B."/>
            <person name="Mihaltcheva S."/>
            <person name="Molinier V."/>
            <person name="Murat C."/>
            <person name="Poggeler S."/>
            <person name="Quandt C.A."/>
            <person name="Sperisen C."/>
            <person name="Tritt A."/>
            <person name="Tisserant E."/>
            <person name="Crous P.W."/>
            <person name="Henrissat B."/>
            <person name="Nehls U."/>
            <person name="Egli S."/>
            <person name="Spatafora J.W."/>
            <person name="Grigoriev I.V."/>
            <person name="Martin F.M."/>
        </authorList>
    </citation>
    <scope>NUCLEOTIDE SEQUENCE [LARGE SCALE GENOMIC DNA]</scope>
    <source>
        <strain evidence="4 5">CBS 207.34</strain>
    </source>
</reference>
<dbReference type="PANTHER" id="PTHR43968">
    <property type="match status" value="1"/>
</dbReference>
<keyword evidence="5" id="KW-1185">Reference proteome</keyword>
<evidence type="ECO:0000313" key="4">
    <source>
        <dbReference type="EMBL" id="OCL03326.1"/>
    </source>
</evidence>
<dbReference type="InterPro" id="IPR036282">
    <property type="entry name" value="Glutathione-S-Trfase_C_sf"/>
</dbReference>
<dbReference type="PRINTS" id="PR01625">
    <property type="entry name" value="GSTRNSFRASEO"/>
</dbReference>
<dbReference type="AlphaFoldDB" id="A0A8E2ERK3"/>
<feature type="domain" description="GST C-terminal" evidence="3">
    <location>
        <begin position="117"/>
        <end position="254"/>
    </location>
</feature>
<dbReference type="SUPFAM" id="SSF47616">
    <property type="entry name" value="GST C-terminal domain-like"/>
    <property type="match status" value="1"/>
</dbReference>
<organism evidence="4 5">
    <name type="scientific">Glonium stellatum</name>
    <dbReference type="NCBI Taxonomy" id="574774"/>
    <lineage>
        <taxon>Eukaryota</taxon>
        <taxon>Fungi</taxon>
        <taxon>Dikarya</taxon>
        <taxon>Ascomycota</taxon>
        <taxon>Pezizomycotina</taxon>
        <taxon>Dothideomycetes</taxon>
        <taxon>Pleosporomycetidae</taxon>
        <taxon>Gloniales</taxon>
        <taxon>Gloniaceae</taxon>
        <taxon>Glonium</taxon>
    </lineage>
</organism>
<dbReference type="SFLD" id="SFLDS00019">
    <property type="entry name" value="Glutathione_Transferase_(cytos"/>
    <property type="match status" value="1"/>
</dbReference>
<keyword evidence="1" id="KW-0560">Oxidoreductase</keyword>
<dbReference type="InterPro" id="IPR005442">
    <property type="entry name" value="GST_omega"/>
</dbReference>
<proteinExistence type="predicted"/>
<evidence type="ECO:0000313" key="5">
    <source>
        <dbReference type="Proteomes" id="UP000250140"/>
    </source>
</evidence>
<dbReference type="Pfam" id="PF13417">
    <property type="entry name" value="GST_N_3"/>
    <property type="match status" value="1"/>
</dbReference>
<dbReference type="OrthoDB" id="4951845at2759"/>
<dbReference type="GO" id="GO:0004364">
    <property type="term" value="F:glutathione transferase activity"/>
    <property type="evidence" value="ECO:0007669"/>
    <property type="project" value="InterPro"/>
</dbReference>
<dbReference type="Gene3D" id="3.40.30.10">
    <property type="entry name" value="Glutaredoxin"/>
    <property type="match status" value="1"/>
</dbReference>
<dbReference type="InterPro" id="IPR036249">
    <property type="entry name" value="Thioredoxin-like_sf"/>
</dbReference>
<dbReference type="PANTHER" id="PTHR43968:SF13">
    <property type="entry name" value="GLUTATHIONE TRANSFERASE OMEGA-1"/>
    <property type="match status" value="1"/>
</dbReference>
<evidence type="ECO:0000259" key="2">
    <source>
        <dbReference type="PROSITE" id="PS50404"/>
    </source>
</evidence>
<protein>
    <submittedName>
        <fullName evidence="4">Putative glutathione-S-transferase theta, GST</fullName>
    </submittedName>
</protein>
<dbReference type="InterPro" id="IPR004045">
    <property type="entry name" value="Glutathione_S-Trfase_N"/>
</dbReference>
<dbReference type="SFLD" id="SFLDG00358">
    <property type="entry name" value="Main_(cytGST)"/>
    <property type="match status" value="1"/>
</dbReference>
<dbReference type="SUPFAM" id="SSF52833">
    <property type="entry name" value="Thioredoxin-like"/>
    <property type="match status" value="1"/>
</dbReference>
<dbReference type="CDD" id="cd00299">
    <property type="entry name" value="GST_C_family"/>
    <property type="match status" value="1"/>
</dbReference>
<dbReference type="InterPro" id="IPR050983">
    <property type="entry name" value="GST_Omega/HSP26"/>
</dbReference>
<dbReference type="Gene3D" id="1.20.1050.10">
    <property type="match status" value="1"/>
</dbReference>
<sequence>MSQQKQSHPDSNLYPEATGLASPTVKAHAAEHPLKLYAGWFCPFVQRVWIVLEEKKIQYQYIEVNPYHKPQSLLELNPRGLVPTLQHNNKPLYESTVLCEFLEEAYPDHPPHLQPSDPYERARTRIWTDFVTTRIIPAYHRFLQYQAARDGAEGLQEARAEFLRYLKEFAAEMHGEGPFFLGEELSLVDVVLAPWAVRLWVFDHFKEGGLGLPGEGKGGEDEQVWARWRKWVAAVEGRKSLKETTSAREHYLPIYQRYADDVAQSEMAKATRLGRGVP</sequence>
<dbReference type="InterPro" id="IPR010987">
    <property type="entry name" value="Glutathione-S-Trfase_C-like"/>
</dbReference>